<keyword evidence="6" id="KW-0326">Glycosidase</keyword>
<keyword evidence="3 5" id="KW-0378">Hydrolase</keyword>
<evidence type="ECO:0000256" key="1">
    <source>
        <dbReference type="ARBA" id="ARBA00009232"/>
    </source>
</evidence>
<keyword evidence="2 5" id="KW-0227">DNA damage</keyword>
<name>B3QYD1_CHLT3</name>
<dbReference type="OrthoDB" id="9794313at2"/>
<proteinExistence type="inferred from homology"/>
<evidence type="ECO:0000256" key="4">
    <source>
        <dbReference type="ARBA" id="ARBA00023204"/>
    </source>
</evidence>
<keyword evidence="7" id="KW-1185">Reference proteome</keyword>
<keyword evidence="4 5" id="KW-0234">DNA repair</keyword>
<evidence type="ECO:0000256" key="3">
    <source>
        <dbReference type="ARBA" id="ARBA00022801"/>
    </source>
</evidence>
<dbReference type="NCBIfam" id="NF002003">
    <property type="entry name" value="PRK00802.1-3"/>
    <property type="match status" value="1"/>
</dbReference>
<evidence type="ECO:0000256" key="2">
    <source>
        <dbReference type="ARBA" id="ARBA00022763"/>
    </source>
</evidence>
<protein>
    <recommendedName>
        <fullName evidence="5">Putative 3-methyladenine DNA glycosylase</fullName>
        <ecNumber evidence="5">3.2.2.-</ecNumber>
    </recommendedName>
</protein>
<reference evidence="6 7" key="1">
    <citation type="submission" date="2008-06" db="EMBL/GenBank/DDBJ databases">
        <title>Complete sequence of Chloroherpeton thalassium ATCC 35110.</title>
        <authorList>
            <consortium name="US DOE Joint Genome Institute"/>
            <person name="Lucas S."/>
            <person name="Copeland A."/>
            <person name="Lapidus A."/>
            <person name="Glavina del Rio T."/>
            <person name="Dalin E."/>
            <person name="Tice H."/>
            <person name="Bruce D."/>
            <person name="Goodwin L."/>
            <person name="Pitluck S."/>
            <person name="Schmutz J."/>
            <person name="Larimer F."/>
            <person name="Land M."/>
            <person name="Hauser L."/>
            <person name="Kyrpides N."/>
            <person name="Mikhailova N."/>
            <person name="Liu Z."/>
            <person name="Li T."/>
            <person name="Zhao F."/>
            <person name="Overmann J."/>
            <person name="Bryant D.A."/>
            <person name="Richardson P."/>
        </authorList>
    </citation>
    <scope>NUCLEOTIDE SEQUENCE [LARGE SCALE GENOMIC DNA]</scope>
    <source>
        <strain evidence="7">ATCC 35110 / GB-78</strain>
    </source>
</reference>
<dbReference type="HOGENOM" id="CLU_060471_4_1_10"/>
<dbReference type="Gene3D" id="3.10.300.10">
    <property type="entry name" value="Methylpurine-DNA glycosylase (MPG)"/>
    <property type="match status" value="1"/>
</dbReference>
<dbReference type="KEGG" id="cts:Ctha_2648"/>
<dbReference type="PANTHER" id="PTHR10429:SF0">
    <property type="entry name" value="DNA-3-METHYLADENINE GLYCOSYLASE"/>
    <property type="match status" value="1"/>
</dbReference>
<gene>
    <name evidence="6" type="ordered locus">Ctha_2648</name>
</gene>
<dbReference type="FunFam" id="3.10.300.10:FF:000001">
    <property type="entry name" value="Putative 3-methyladenine DNA glycosylase"/>
    <property type="match status" value="1"/>
</dbReference>
<dbReference type="InterPro" id="IPR003180">
    <property type="entry name" value="MPG"/>
</dbReference>
<dbReference type="GO" id="GO:0003905">
    <property type="term" value="F:alkylbase DNA N-glycosylase activity"/>
    <property type="evidence" value="ECO:0007669"/>
    <property type="project" value="InterPro"/>
</dbReference>
<dbReference type="NCBIfam" id="TIGR00567">
    <property type="entry name" value="3mg"/>
    <property type="match status" value="1"/>
</dbReference>
<evidence type="ECO:0000313" key="6">
    <source>
        <dbReference type="EMBL" id="ACF15097.1"/>
    </source>
</evidence>
<dbReference type="eggNOG" id="COG2094">
    <property type="taxonomic scope" value="Bacteria"/>
</dbReference>
<dbReference type="AlphaFoldDB" id="B3QYD1"/>
<evidence type="ECO:0000313" key="7">
    <source>
        <dbReference type="Proteomes" id="UP000001208"/>
    </source>
</evidence>
<dbReference type="Proteomes" id="UP000001208">
    <property type="component" value="Chromosome"/>
</dbReference>
<dbReference type="SUPFAM" id="SSF50486">
    <property type="entry name" value="FMT C-terminal domain-like"/>
    <property type="match status" value="1"/>
</dbReference>
<comment type="similarity">
    <text evidence="1 5">Belongs to the DNA glycosylase MPG family.</text>
</comment>
<dbReference type="PANTHER" id="PTHR10429">
    <property type="entry name" value="DNA-3-METHYLADENINE GLYCOSYLASE"/>
    <property type="match status" value="1"/>
</dbReference>
<dbReference type="HAMAP" id="MF_00527">
    <property type="entry name" value="3MGH"/>
    <property type="match status" value="1"/>
</dbReference>
<organism evidence="6 7">
    <name type="scientific">Chloroherpeton thalassium (strain ATCC 35110 / GB-78)</name>
    <dbReference type="NCBI Taxonomy" id="517418"/>
    <lineage>
        <taxon>Bacteria</taxon>
        <taxon>Pseudomonadati</taxon>
        <taxon>Chlorobiota</taxon>
        <taxon>Chlorobiia</taxon>
        <taxon>Chlorobiales</taxon>
        <taxon>Chloroherpetonaceae</taxon>
        <taxon>Chloroherpeton</taxon>
    </lineage>
</organism>
<dbReference type="InterPro" id="IPR036995">
    <property type="entry name" value="MPG_sf"/>
</dbReference>
<dbReference type="EMBL" id="CP001100">
    <property type="protein sequence ID" value="ACF15097.1"/>
    <property type="molecule type" value="Genomic_DNA"/>
</dbReference>
<dbReference type="Pfam" id="PF02245">
    <property type="entry name" value="Pur_DNA_glyco"/>
    <property type="match status" value="1"/>
</dbReference>
<dbReference type="GO" id="GO:0003677">
    <property type="term" value="F:DNA binding"/>
    <property type="evidence" value="ECO:0007669"/>
    <property type="project" value="InterPro"/>
</dbReference>
<dbReference type="RefSeq" id="WP_012501179.1">
    <property type="nucleotide sequence ID" value="NC_011026.1"/>
</dbReference>
<dbReference type="GO" id="GO:0006284">
    <property type="term" value="P:base-excision repair"/>
    <property type="evidence" value="ECO:0007669"/>
    <property type="project" value="InterPro"/>
</dbReference>
<dbReference type="InterPro" id="IPR011034">
    <property type="entry name" value="Formyl_transferase-like_C_sf"/>
</dbReference>
<evidence type="ECO:0000256" key="5">
    <source>
        <dbReference type="HAMAP-Rule" id="MF_00527"/>
    </source>
</evidence>
<dbReference type="EC" id="3.2.2.-" evidence="5"/>
<dbReference type="STRING" id="517418.Ctha_2648"/>
<dbReference type="CDD" id="cd00540">
    <property type="entry name" value="AAG"/>
    <property type="match status" value="1"/>
</dbReference>
<accession>B3QYD1</accession>
<sequence length="198" mass="21968">MPDFLKLCPDFYTSPTLELSKNLLGKILVKPMGETVLAAKIVETEAYLQKGDEACHAFRGKTERNQHMFGEPGTLYVYFTYGCHFMLNVVSEPKGTAGAVLVRALEPISGIELMQKNRSKKNMLELTNGPGKLTQAFGIEREFSGKSLQSAEIFLADAPQLSENQIGTSTRIGITKSRELAWRFFIKTNPFVSKGKPS</sequence>